<reference evidence="3" key="1">
    <citation type="journal article" date="2014" name="Proc. Natl. Acad. Sci. U.S.A.">
        <title>Extensive sampling of basidiomycete genomes demonstrates inadequacy of the white-rot/brown-rot paradigm for wood decay fungi.</title>
        <authorList>
            <person name="Riley R."/>
            <person name="Salamov A.A."/>
            <person name="Brown D.W."/>
            <person name="Nagy L.G."/>
            <person name="Floudas D."/>
            <person name="Held B.W."/>
            <person name="Levasseur A."/>
            <person name="Lombard V."/>
            <person name="Morin E."/>
            <person name="Otillar R."/>
            <person name="Lindquist E.A."/>
            <person name="Sun H."/>
            <person name="LaButti K.M."/>
            <person name="Schmutz J."/>
            <person name="Jabbour D."/>
            <person name="Luo H."/>
            <person name="Baker S.E."/>
            <person name="Pisabarro A.G."/>
            <person name="Walton J.D."/>
            <person name="Blanchette R.A."/>
            <person name="Henrissat B."/>
            <person name="Martin F."/>
            <person name="Cullen D."/>
            <person name="Hibbett D.S."/>
            <person name="Grigoriev I.V."/>
        </authorList>
    </citation>
    <scope>NUCLEOTIDE SEQUENCE [LARGE SCALE GENOMIC DNA]</scope>
    <source>
        <strain evidence="3">PC15</strain>
    </source>
</reference>
<dbReference type="EMBL" id="KL198010">
    <property type="protein sequence ID" value="KDQ25575.1"/>
    <property type="molecule type" value="Genomic_DNA"/>
</dbReference>
<dbReference type="HOGENOM" id="CLU_1267360_0_0_1"/>
<evidence type="ECO:0000313" key="2">
    <source>
        <dbReference type="EMBL" id="KDQ25575.1"/>
    </source>
</evidence>
<evidence type="ECO:0000313" key="3">
    <source>
        <dbReference type="Proteomes" id="UP000027073"/>
    </source>
</evidence>
<organism evidence="2 3">
    <name type="scientific">Pleurotus ostreatus (strain PC15)</name>
    <name type="common">Oyster mushroom</name>
    <dbReference type="NCBI Taxonomy" id="1137138"/>
    <lineage>
        <taxon>Eukaryota</taxon>
        <taxon>Fungi</taxon>
        <taxon>Dikarya</taxon>
        <taxon>Basidiomycota</taxon>
        <taxon>Agaricomycotina</taxon>
        <taxon>Agaricomycetes</taxon>
        <taxon>Agaricomycetidae</taxon>
        <taxon>Agaricales</taxon>
        <taxon>Pleurotineae</taxon>
        <taxon>Pleurotaceae</taxon>
        <taxon>Pleurotus</taxon>
    </lineage>
</organism>
<feature type="region of interest" description="Disordered" evidence="1">
    <location>
        <begin position="109"/>
        <end position="218"/>
    </location>
</feature>
<protein>
    <submittedName>
        <fullName evidence="2">Uncharacterized protein</fullName>
    </submittedName>
</protein>
<name>A0A067NF10_PLEO1</name>
<dbReference type="Proteomes" id="UP000027073">
    <property type="component" value="Unassembled WGS sequence"/>
</dbReference>
<gene>
    <name evidence="2" type="ORF">PLEOSDRAFT_1106496</name>
</gene>
<proteinExistence type="predicted"/>
<sequence>MVLHHISLSPLSEVRQRLRRSIVPPKLPLHQHIPLVLFAVCLILFARALGGYGQVKGHALIHCPLLSDGHKYLPIALMHEGKIAELNIKLKEEEMMARMAIKNDRERRAEAVDGELQEETVVNKGESPADEVLVEEQMPVNDLEQPPTSDAAPTPPALTEATETFADDGPDEAIYEPDLKGSTHDDDEGESASDDVGDAGPFHGKDDGEVMAEERILD</sequence>
<dbReference type="InParanoid" id="A0A067NF10"/>
<dbReference type="VEuPathDB" id="FungiDB:PLEOSDRAFT_1106496"/>
<dbReference type="AlphaFoldDB" id="A0A067NF10"/>
<accession>A0A067NF10</accession>
<feature type="compositionally biased region" description="Basic and acidic residues" evidence="1">
    <location>
        <begin position="203"/>
        <end position="218"/>
    </location>
</feature>
<feature type="compositionally biased region" description="Acidic residues" evidence="1">
    <location>
        <begin position="165"/>
        <end position="175"/>
    </location>
</feature>
<evidence type="ECO:0000256" key="1">
    <source>
        <dbReference type="SAM" id="MobiDB-lite"/>
    </source>
</evidence>
<feature type="compositionally biased region" description="Low complexity" evidence="1">
    <location>
        <begin position="146"/>
        <end position="164"/>
    </location>
</feature>
<feature type="compositionally biased region" description="Acidic residues" evidence="1">
    <location>
        <begin position="185"/>
        <end position="197"/>
    </location>
</feature>
<dbReference type="OrthoDB" id="2972692at2759"/>